<organism evidence="3">
    <name type="scientific">Perkinsus marinus (strain ATCC 50983 / TXsc)</name>
    <dbReference type="NCBI Taxonomy" id="423536"/>
    <lineage>
        <taxon>Eukaryota</taxon>
        <taxon>Sar</taxon>
        <taxon>Alveolata</taxon>
        <taxon>Perkinsozoa</taxon>
        <taxon>Perkinsea</taxon>
        <taxon>Perkinsida</taxon>
        <taxon>Perkinsidae</taxon>
        <taxon>Perkinsus</taxon>
    </lineage>
</organism>
<sequence length="87" mass="9582">MMIFAQARFRKHPVLGRQPFQSLHGLSEIAALTIIINFLCQGNYVRYTIGIFGARILAARSGATRTTGEGRNFQQSSGMLSEFGSES</sequence>
<dbReference type="RefSeq" id="XP_002766604.1">
    <property type="nucleotide sequence ID" value="XM_002766558.1"/>
</dbReference>
<dbReference type="AlphaFoldDB" id="C5LV83"/>
<evidence type="ECO:0000313" key="2">
    <source>
        <dbReference type="EMBL" id="EEQ99321.1"/>
    </source>
</evidence>
<reference evidence="2 3" key="1">
    <citation type="submission" date="2008-07" db="EMBL/GenBank/DDBJ databases">
        <authorList>
            <person name="El-Sayed N."/>
            <person name="Caler E."/>
            <person name="Inman J."/>
            <person name="Amedeo P."/>
            <person name="Hass B."/>
            <person name="Wortman J."/>
        </authorList>
    </citation>
    <scope>NUCLEOTIDE SEQUENCE [LARGE SCALE GENOMIC DNA]</scope>
    <source>
        <strain evidence="3">ATCC 50983 / TXsc</strain>
    </source>
</reference>
<accession>C5LV83</accession>
<evidence type="ECO:0000313" key="3">
    <source>
        <dbReference type="Proteomes" id="UP000007800"/>
    </source>
</evidence>
<protein>
    <submittedName>
        <fullName evidence="2">Uncharacterized protein</fullName>
    </submittedName>
</protein>
<keyword evidence="3" id="KW-1185">Reference proteome</keyword>
<dbReference type="EMBL" id="GG685819">
    <property type="protein sequence ID" value="EEQ99321.1"/>
    <property type="molecule type" value="Genomic_DNA"/>
</dbReference>
<dbReference type="InParanoid" id="C5LV83"/>
<proteinExistence type="predicted"/>
<dbReference type="Proteomes" id="UP000007800">
    <property type="component" value="Unassembled WGS sequence"/>
</dbReference>
<dbReference type="GeneID" id="9045348"/>
<name>C5LV83_PERM5</name>
<feature type="region of interest" description="Disordered" evidence="1">
    <location>
        <begin position="64"/>
        <end position="87"/>
    </location>
</feature>
<gene>
    <name evidence="2" type="ORF">Pmar_PMAR027983</name>
</gene>
<evidence type="ECO:0000256" key="1">
    <source>
        <dbReference type="SAM" id="MobiDB-lite"/>
    </source>
</evidence>